<feature type="transmembrane region" description="Helical" evidence="7">
    <location>
        <begin position="64"/>
        <end position="84"/>
    </location>
</feature>
<keyword evidence="3" id="KW-1003">Cell membrane</keyword>
<feature type="transmembrane region" description="Helical" evidence="7">
    <location>
        <begin position="118"/>
        <end position="141"/>
    </location>
</feature>
<feature type="transmembrane region" description="Helical" evidence="7">
    <location>
        <begin position="302"/>
        <end position="320"/>
    </location>
</feature>
<dbReference type="PANTHER" id="PTHR30106:SF1">
    <property type="entry name" value="UPF0324 MEMBRANE PROTEIN FN0533"/>
    <property type="match status" value="1"/>
</dbReference>
<dbReference type="PANTHER" id="PTHR30106">
    <property type="entry name" value="INNER MEMBRANE PROTEIN YEIH-RELATED"/>
    <property type="match status" value="1"/>
</dbReference>
<evidence type="ECO:0000256" key="3">
    <source>
        <dbReference type="ARBA" id="ARBA00022475"/>
    </source>
</evidence>
<evidence type="ECO:0000313" key="9">
    <source>
        <dbReference type="Proteomes" id="UP000199287"/>
    </source>
</evidence>
<dbReference type="RefSeq" id="WP_093369328.1">
    <property type="nucleotide sequence ID" value="NZ_FOQA01000001.1"/>
</dbReference>
<dbReference type="STRING" id="69895.SAMN05192551_101514"/>
<feature type="transmembrane region" description="Helical" evidence="7">
    <location>
        <begin position="90"/>
        <end position="111"/>
    </location>
</feature>
<evidence type="ECO:0000256" key="1">
    <source>
        <dbReference type="ARBA" id="ARBA00004651"/>
    </source>
</evidence>
<protein>
    <submittedName>
        <fullName evidence="8">Conserved hypothetical integral membrane protein</fullName>
    </submittedName>
</protein>
<comment type="subcellular location">
    <subcellularLocation>
        <location evidence="1">Cell membrane</location>
        <topology evidence="1">Multi-pass membrane protein</topology>
    </subcellularLocation>
</comment>
<dbReference type="GO" id="GO:0005886">
    <property type="term" value="C:plasma membrane"/>
    <property type="evidence" value="ECO:0007669"/>
    <property type="project" value="UniProtKB-SubCell"/>
</dbReference>
<dbReference type="EMBL" id="FOQA01000001">
    <property type="protein sequence ID" value="SFH55919.1"/>
    <property type="molecule type" value="Genomic_DNA"/>
</dbReference>
<dbReference type="Proteomes" id="UP000199287">
    <property type="component" value="Unassembled WGS sequence"/>
</dbReference>
<feature type="transmembrane region" description="Helical" evidence="7">
    <location>
        <begin position="147"/>
        <end position="168"/>
    </location>
</feature>
<keyword evidence="4 7" id="KW-0812">Transmembrane</keyword>
<dbReference type="OrthoDB" id="9811391at2"/>
<gene>
    <name evidence="8" type="ORF">SAMN05192551_101514</name>
</gene>
<reference evidence="9" key="1">
    <citation type="submission" date="2016-10" db="EMBL/GenBank/DDBJ databases">
        <authorList>
            <person name="Varghese N."/>
            <person name="Submissions S."/>
        </authorList>
    </citation>
    <scope>NUCLEOTIDE SEQUENCE [LARGE SCALE GENOMIC DNA]</scope>
    <source>
        <strain evidence="9">Z-7934</strain>
    </source>
</reference>
<proteinExistence type="inferred from homology"/>
<feature type="transmembrane region" description="Helical" evidence="7">
    <location>
        <begin position="35"/>
        <end position="52"/>
    </location>
</feature>
<feature type="transmembrane region" description="Helical" evidence="7">
    <location>
        <begin position="243"/>
        <end position="264"/>
    </location>
</feature>
<organism evidence="8 9">
    <name type="scientific">Tindallia magadiensis</name>
    <dbReference type="NCBI Taxonomy" id="69895"/>
    <lineage>
        <taxon>Bacteria</taxon>
        <taxon>Bacillati</taxon>
        <taxon>Bacillota</taxon>
        <taxon>Clostridia</taxon>
        <taxon>Peptostreptococcales</taxon>
        <taxon>Tindalliaceae</taxon>
        <taxon>Tindallia</taxon>
    </lineage>
</organism>
<evidence type="ECO:0000256" key="7">
    <source>
        <dbReference type="SAM" id="Phobius"/>
    </source>
</evidence>
<sequence length="324" mass="34748">MKILKHIGPGLLLALFIAMPATLLGNRMPLIGGPVFGIVGGIIISQVIPLPNKFRAGISFTSKRILQSAIVFLGFGMNLTHIFAVGANSFFLILSVIITALVMTKLVSIIFKINQNTTVLIGVGTAICGGSAIAATAPILKAQEEEVAISISTIFLFNILAVLTFPTLGRLMGMTDISFGLWAGTAINDTSSVVAAGQVWGEEALQTATIVKLVRTLMIIPISLFLAFKQTQKSTENISIRKIFPWFILLFLLASFIASTHLMSTDTSKLLSGIGRFQITLAMTAIGLNTNIKNLITYGSKPVIMGMIAWVSVSIVSLYIQQFI</sequence>
<evidence type="ECO:0000256" key="2">
    <source>
        <dbReference type="ARBA" id="ARBA00007977"/>
    </source>
</evidence>
<accession>A0A1I3B1U4</accession>
<name>A0A1I3B1U4_9FIRM</name>
<keyword evidence="6 7" id="KW-0472">Membrane</keyword>
<comment type="similarity">
    <text evidence="2">Belongs to the UPF0324 family.</text>
</comment>
<dbReference type="Pfam" id="PF03601">
    <property type="entry name" value="Cons_hypoth698"/>
    <property type="match status" value="1"/>
</dbReference>
<keyword evidence="9" id="KW-1185">Reference proteome</keyword>
<evidence type="ECO:0000313" key="8">
    <source>
        <dbReference type="EMBL" id="SFH55919.1"/>
    </source>
</evidence>
<evidence type="ECO:0000256" key="4">
    <source>
        <dbReference type="ARBA" id="ARBA00022692"/>
    </source>
</evidence>
<dbReference type="InterPro" id="IPR018383">
    <property type="entry name" value="UPF0324_pro"/>
</dbReference>
<evidence type="ECO:0000256" key="6">
    <source>
        <dbReference type="ARBA" id="ARBA00023136"/>
    </source>
</evidence>
<dbReference type="AlphaFoldDB" id="A0A1I3B1U4"/>
<evidence type="ECO:0000256" key="5">
    <source>
        <dbReference type="ARBA" id="ARBA00022989"/>
    </source>
</evidence>
<keyword evidence="5 7" id="KW-1133">Transmembrane helix</keyword>